<evidence type="ECO:0008006" key="3">
    <source>
        <dbReference type="Google" id="ProtNLM"/>
    </source>
</evidence>
<protein>
    <recommendedName>
        <fullName evidence="3">Glycerophosphoryl diester phosphodiesterase</fullName>
    </recommendedName>
</protein>
<dbReference type="RefSeq" id="WP_157698392.1">
    <property type="nucleotide sequence ID" value="NZ_DALZSL010000019.1"/>
</dbReference>
<organism evidence="1 2">
    <name type="scientific">Sphingobacterium siyangense</name>
    <dbReference type="NCBI Taxonomy" id="459529"/>
    <lineage>
        <taxon>Bacteria</taxon>
        <taxon>Pseudomonadati</taxon>
        <taxon>Bacteroidota</taxon>
        <taxon>Sphingobacteriia</taxon>
        <taxon>Sphingobacteriales</taxon>
        <taxon>Sphingobacteriaceae</taxon>
        <taxon>Sphingobacterium</taxon>
    </lineage>
</organism>
<dbReference type="EMBL" id="VLKR01000023">
    <property type="protein sequence ID" value="TWI17155.1"/>
    <property type="molecule type" value="Genomic_DNA"/>
</dbReference>
<accession>A0A562MB50</accession>
<evidence type="ECO:0000313" key="1">
    <source>
        <dbReference type="EMBL" id="TWI17155.1"/>
    </source>
</evidence>
<gene>
    <name evidence="1" type="ORF">IQ31_03891</name>
</gene>
<dbReference type="Proteomes" id="UP000315908">
    <property type="component" value="Unassembled WGS sequence"/>
</dbReference>
<dbReference type="AlphaFoldDB" id="A0A562MB50"/>
<name>A0A562MB50_9SPHI</name>
<proteinExistence type="predicted"/>
<sequence length="58" mass="6746">MVHKFGTKTFINSLWNVDKLVLNDPAEFGKVHQNGANIVQADYPELLLRHLRLHKLHQ</sequence>
<comment type="caution">
    <text evidence="1">The sequence shown here is derived from an EMBL/GenBank/DDBJ whole genome shotgun (WGS) entry which is preliminary data.</text>
</comment>
<reference evidence="1 2" key="1">
    <citation type="journal article" date="2015" name="Stand. Genomic Sci.">
        <title>Genomic Encyclopedia of Bacterial and Archaeal Type Strains, Phase III: the genomes of soil and plant-associated and newly described type strains.</title>
        <authorList>
            <person name="Whitman W.B."/>
            <person name="Woyke T."/>
            <person name="Klenk H.P."/>
            <person name="Zhou Y."/>
            <person name="Lilburn T.G."/>
            <person name="Beck B.J."/>
            <person name="De Vos P."/>
            <person name="Vandamme P."/>
            <person name="Eisen J.A."/>
            <person name="Garrity G."/>
            <person name="Hugenholtz P."/>
            <person name="Kyrpides N.C."/>
        </authorList>
    </citation>
    <scope>NUCLEOTIDE SEQUENCE [LARGE SCALE GENOMIC DNA]</scope>
    <source>
        <strain evidence="1 2">CGMCC 1.6855</strain>
    </source>
</reference>
<evidence type="ECO:0000313" key="2">
    <source>
        <dbReference type="Proteomes" id="UP000315908"/>
    </source>
</evidence>